<accession>A0ABU6J8F7</accession>
<keyword evidence="4" id="KW-1185">Reference proteome</keyword>
<comment type="caution">
    <text evidence="3">The sequence shown here is derived from an EMBL/GenBank/DDBJ whole genome shotgun (WGS) entry which is preliminary data.</text>
</comment>
<name>A0ABU6J8F7_9BURK</name>
<feature type="compositionally biased region" description="Polar residues" evidence="2">
    <location>
        <begin position="554"/>
        <end position="564"/>
    </location>
</feature>
<organism evidence="3 4">
    <name type="scientific">Noviherbaspirillum album</name>
    <dbReference type="NCBI Taxonomy" id="3080276"/>
    <lineage>
        <taxon>Bacteria</taxon>
        <taxon>Pseudomonadati</taxon>
        <taxon>Pseudomonadota</taxon>
        <taxon>Betaproteobacteria</taxon>
        <taxon>Burkholderiales</taxon>
        <taxon>Oxalobacteraceae</taxon>
        <taxon>Noviherbaspirillum</taxon>
    </lineage>
</organism>
<evidence type="ECO:0000256" key="1">
    <source>
        <dbReference type="NCBIfam" id="TIGR03369"/>
    </source>
</evidence>
<proteinExistence type="predicted"/>
<protein>
    <recommendedName>
        <fullName evidence="1">Cellulose biosynthesis protein BcsE</fullName>
    </recommendedName>
</protein>
<gene>
    <name evidence="3" type="primary">bcsE</name>
    <name evidence="3" type="ORF">RY831_11635</name>
</gene>
<sequence length="564" mass="62426">MFSDNNIPSFGCKLRLEGLSPAALLLSGNIYAVAEEDDRLAASLIWGTLAENCGNGNSSCLVSLSDPEKTIAASALEEQILPYFENRKLTVLEAGSGIEKLSAKARLRRFVEELQHWKLARRQLIVVDGAELLFAELNISVLHTLRDWAERHGSILLFVFRQGGHNSNEALDGVVRWAQCFAGMARIKSRYGAASWEIFHWFNPGGLVANKTFPLRCGPEGLLEVIEESNSSMQAVEPAVDETQIIAVRTAFLPKETMPGEWRIVNDDLEAMPALVSGAVAATVVLSFTPSTNFNLVARCVFDLRKQCGPRLKIVIREVNSRFRYSQETLAVRLGANLIVPAEISYVRFLSLTSMVQGQVFPHNLPASYEKALADAMPEQEQGYLAPEDFTRSVQTILERSRVLNVQNAMVRLPLAYGLQPFDALRYCTIKRDGDLCTSDDTNVYVFLYACRESDIDKTLDRLFGLPVSELFSTEERYLTARGIEEGIQEFEDRRLAGNFPDLTIELAAIAEATVRPERTAAPLAAVEQKGPATVRYSAPPPAVRRPLPLRGTPTLTDVSVTNS</sequence>
<dbReference type="Proteomes" id="UP001352263">
    <property type="component" value="Unassembled WGS sequence"/>
</dbReference>
<dbReference type="RefSeq" id="WP_326506517.1">
    <property type="nucleotide sequence ID" value="NZ_JAWIIV010000008.1"/>
</dbReference>
<dbReference type="NCBIfam" id="TIGR03369">
    <property type="entry name" value="cellulose_bcsE"/>
    <property type="match status" value="1"/>
</dbReference>
<dbReference type="EMBL" id="JAWIIV010000008">
    <property type="protein sequence ID" value="MEC4719803.1"/>
    <property type="molecule type" value="Genomic_DNA"/>
</dbReference>
<evidence type="ECO:0000256" key="2">
    <source>
        <dbReference type="SAM" id="MobiDB-lite"/>
    </source>
</evidence>
<feature type="region of interest" description="Disordered" evidence="2">
    <location>
        <begin position="536"/>
        <end position="564"/>
    </location>
</feature>
<reference evidence="3 4" key="1">
    <citation type="submission" date="2023-10" db="EMBL/GenBank/DDBJ databases">
        <title>Noviherbaspirillum sp. CPCC 100848 genome assembly.</title>
        <authorList>
            <person name="Li X.Y."/>
            <person name="Fang X.M."/>
        </authorList>
    </citation>
    <scope>NUCLEOTIDE SEQUENCE [LARGE SCALE GENOMIC DNA]</scope>
    <source>
        <strain evidence="3 4">CPCC 100848</strain>
    </source>
</reference>
<dbReference type="Pfam" id="PF10995">
    <property type="entry name" value="CBP_BcsE"/>
    <property type="match status" value="1"/>
</dbReference>
<evidence type="ECO:0000313" key="4">
    <source>
        <dbReference type="Proteomes" id="UP001352263"/>
    </source>
</evidence>
<evidence type="ECO:0000313" key="3">
    <source>
        <dbReference type="EMBL" id="MEC4719803.1"/>
    </source>
</evidence>
<dbReference type="InterPro" id="IPR017745">
    <property type="entry name" value="BcsE"/>
</dbReference>